<dbReference type="AlphaFoldDB" id="A0A0J1BBZ1"/>
<dbReference type="EMBL" id="LECT01000029">
    <property type="protein sequence ID" value="KLU04165.1"/>
    <property type="molecule type" value="Genomic_DNA"/>
</dbReference>
<evidence type="ECO:0000256" key="1">
    <source>
        <dbReference type="SAM" id="MobiDB-lite"/>
    </source>
</evidence>
<name>A0A0J1BBZ1_RHOIS</name>
<feature type="region of interest" description="Disordered" evidence="1">
    <location>
        <begin position="1"/>
        <end position="43"/>
    </location>
</feature>
<dbReference type="PATRIC" id="fig|595434.4.peg.3563"/>
<gene>
    <name evidence="2" type="ORF">RISK_003751</name>
</gene>
<keyword evidence="3" id="KW-1185">Reference proteome</keyword>
<evidence type="ECO:0000313" key="2">
    <source>
        <dbReference type="EMBL" id="KLU04165.1"/>
    </source>
</evidence>
<feature type="compositionally biased region" description="Basic and acidic residues" evidence="1">
    <location>
        <begin position="1"/>
        <end position="11"/>
    </location>
</feature>
<dbReference type="Proteomes" id="UP000036367">
    <property type="component" value="Unassembled WGS sequence"/>
</dbReference>
<evidence type="ECO:0000313" key="3">
    <source>
        <dbReference type="Proteomes" id="UP000036367"/>
    </source>
</evidence>
<proteinExistence type="predicted"/>
<sequence>MSIDEGQHWVVDEATSPLRGEGLVASSTTVQVPGEGRLEERQS</sequence>
<organism evidence="2 3">
    <name type="scientific">Rhodopirellula islandica</name>
    <dbReference type="NCBI Taxonomy" id="595434"/>
    <lineage>
        <taxon>Bacteria</taxon>
        <taxon>Pseudomonadati</taxon>
        <taxon>Planctomycetota</taxon>
        <taxon>Planctomycetia</taxon>
        <taxon>Pirellulales</taxon>
        <taxon>Pirellulaceae</taxon>
        <taxon>Rhodopirellula</taxon>
    </lineage>
</organism>
<accession>A0A0J1BBZ1</accession>
<comment type="caution">
    <text evidence="2">The sequence shown here is derived from an EMBL/GenBank/DDBJ whole genome shotgun (WGS) entry which is preliminary data.</text>
</comment>
<protein>
    <submittedName>
        <fullName evidence="2">Uncharacterized protein</fullName>
    </submittedName>
</protein>
<reference evidence="2" key="1">
    <citation type="submission" date="2015-05" db="EMBL/GenBank/DDBJ databases">
        <title>Permanent draft genome of Rhodopirellula islandicus K833.</title>
        <authorList>
            <person name="Kizina J."/>
            <person name="Richter M."/>
            <person name="Glockner F.O."/>
            <person name="Harder J."/>
        </authorList>
    </citation>
    <scope>NUCLEOTIDE SEQUENCE [LARGE SCALE GENOMIC DNA]</scope>
    <source>
        <strain evidence="2">K833</strain>
    </source>
</reference>